<dbReference type="GO" id="GO:0140268">
    <property type="term" value="C:endoplasmic reticulum-plasma membrane contact site"/>
    <property type="evidence" value="ECO:0007669"/>
    <property type="project" value="TreeGrafter"/>
</dbReference>
<dbReference type="GO" id="GO:0032541">
    <property type="term" value="C:cortical endoplasmic reticulum"/>
    <property type="evidence" value="ECO:0007669"/>
    <property type="project" value="TreeGrafter"/>
</dbReference>
<evidence type="ECO:0000256" key="7">
    <source>
        <dbReference type="SAM" id="Phobius"/>
    </source>
</evidence>
<name>A0A507D8T9_9FUNG</name>
<feature type="compositionally biased region" description="Polar residues" evidence="6">
    <location>
        <begin position="555"/>
        <end position="566"/>
    </location>
</feature>
<feature type="region of interest" description="Disordered" evidence="6">
    <location>
        <begin position="81"/>
        <end position="161"/>
    </location>
</feature>
<dbReference type="InterPro" id="IPR051482">
    <property type="entry name" value="Cholesterol_transport"/>
</dbReference>
<feature type="compositionally biased region" description="Basic and acidic residues" evidence="6">
    <location>
        <begin position="781"/>
        <end position="796"/>
    </location>
</feature>
<dbReference type="EMBL" id="QEAN01000109">
    <property type="protein sequence ID" value="TPX47851.1"/>
    <property type="molecule type" value="Genomic_DNA"/>
</dbReference>
<keyword evidence="3 7" id="KW-0812">Transmembrane</keyword>
<dbReference type="PANTHER" id="PTHR23319:SF4">
    <property type="entry name" value="GRAM DOMAIN CONTAINING 1B, ISOFORM E"/>
    <property type="match status" value="1"/>
</dbReference>
<protein>
    <recommendedName>
        <fullName evidence="8">VASt domain-containing protein</fullName>
    </recommendedName>
</protein>
<reference evidence="9 10" key="1">
    <citation type="journal article" date="2019" name="Sci. Rep.">
        <title>Comparative genomics of chytrid fungi reveal insights into the obligate biotrophic and pathogenic lifestyle of Synchytrium endobioticum.</title>
        <authorList>
            <person name="van de Vossenberg B.T.L.H."/>
            <person name="Warris S."/>
            <person name="Nguyen H.D.T."/>
            <person name="van Gent-Pelzer M.P.E."/>
            <person name="Joly D.L."/>
            <person name="van de Geest H.C."/>
            <person name="Bonants P.J.M."/>
            <person name="Smith D.S."/>
            <person name="Levesque C.A."/>
            <person name="van der Lee T.A.J."/>
        </authorList>
    </citation>
    <scope>NUCLEOTIDE SEQUENCE [LARGE SCALE GENOMIC DNA]</scope>
    <source>
        <strain evidence="9 10">MB42</strain>
    </source>
</reference>
<comment type="similarity">
    <text evidence="2">Belongs to the YSP2 family.</text>
</comment>
<dbReference type="AlphaFoldDB" id="A0A507D8T9"/>
<dbReference type="Pfam" id="PF02893">
    <property type="entry name" value="GRAM"/>
    <property type="match status" value="1"/>
</dbReference>
<feature type="region of interest" description="Disordered" evidence="6">
    <location>
        <begin position="1"/>
        <end position="40"/>
    </location>
</feature>
<dbReference type="GO" id="GO:0032366">
    <property type="term" value="P:intracellular sterol transport"/>
    <property type="evidence" value="ECO:0007669"/>
    <property type="project" value="TreeGrafter"/>
</dbReference>
<comment type="subcellular location">
    <subcellularLocation>
        <location evidence="1">Membrane</location>
        <topology evidence="1">Single-pass membrane protein</topology>
    </subcellularLocation>
</comment>
<dbReference type="GO" id="GO:0005789">
    <property type="term" value="C:endoplasmic reticulum membrane"/>
    <property type="evidence" value="ECO:0007669"/>
    <property type="project" value="TreeGrafter"/>
</dbReference>
<dbReference type="InterPro" id="IPR011993">
    <property type="entry name" value="PH-like_dom_sf"/>
</dbReference>
<feature type="compositionally biased region" description="Basic residues" evidence="6">
    <location>
        <begin position="536"/>
        <end position="548"/>
    </location>
</feature>
<dbReference type="PANTHER" id="PTHR23319">
    <property type="entry name" value="GRAM DOMAIN CONTAINING 1B, ISOFORM E"/>
    <property type="match status" value="1"/>
</dbReference>
<accession>A0A507D8T9</accession>
<dbReference type="CDD" id="cd13220">
    <property type="entry name" value="PH-GRAM_GRAMDC"/>
    <property type="match status" value="1"/>
</dbReference>
<keyword evidence="10" id="KW-1185">Reference proteome</keyword>
<dbReference type="GO" id="GO:0120015">
    <property type="term" value="F:sterol transfer activity"/>
    <property type="evidence" value="ECO:0007669"/>
    <property type="project" value="TreeGrafter"/>
</dbReference>
<dbReference type="GO" id="GO:0005739">
    <property type="term" value="C:mitochondrion"/>
    <property type="evidence" value="ECO:0007669"/>
    <property type="project" value="TreeGrafter"/>
</dbReference>
<evidence type="ECO:0000313" key="9">
    <source>
        <dbReference type="EMBL" id="TPX47851.1"/>
    </source>
</evidence>
<evidence type="ECO:0000256" key="4">
    <source>
        <dbReference type="ARBA" id="ARBA00022989"/>
    </source>
</evidence>
<feature type="compositionally biased region" description="Low complexity" evidence="6">
    <location>
        <begin position="118"/>
        <end position="132"/>
    </location>
</feature>
<feature type="region of interest" description="Disordered" evidence="6">
    <location>
        <begin position="401"/>
        <end position="573"/>
    </location>
</feature>
<dbReference type="PROSITE" id="PS51778">
    <property type="entry name" value="VAST"/>
    <property type="match status" value="1"/>
</dbReference>
<keyword evidence="4 7" id="KW-1133">Transmembrane helix</keyword>
<evidence type="ECO:0000256" key="2">
    <source>
        <dbReference type="ARBA" id="ARBA00006582"/>
    </source>
</evidence>
<organism evidence="9 10">
    <name type="scientific">Synchytrium endobioticum</name>
    <dbReference type="NCBI Taxonomy" id="286115"/>
    <lineage>
        <taxon>Eukaryota</taxon>
        <taxon>Fungi</taxon>
        <taxon>Fungi incertae sedis</taxon>
        <taxon>Chytridiomycota</taxon>
        <taxon>Chytridiomycota incertae sedis</taxon>
        <taxon>Chytridiomycetes</taxon>
        <taxon>Synchytriales</taxon>
        <taxon>Synchytriaceae</taxon>
        <taxon>Synchytrium</taxon>
    </lineage>
</organism>
<feature type="compositionally biased region" description="Basic and acidic residues" evidence="6">
    <location>
        <begin position="510"/>
        <end position="521"/>
    </location>
</feature>
<feature type="domain" description="VASt" evidence="8">
    <location>
        <begin position="589"/>
        <end position="782"/>
    </location>
</feature>
<gene>
    <name evidence="9" type="ORF">SeMB42_g03167</name>
</gene>
<dbReference type="VEuPathDB" id="FungiDB:SeMB42_g03167"/>
<feature type="compositionally biased region" description="Polar residues" evidence="6">
    <location>
        <begin position="522"/>
        <end position="531"/>
    </location>
</feature>
<dbReference type="STRING" id="286115.A0A507D8T9"/>
<sequence length="930" mass="101723">MSMDAFEPAQQHRRKSNNFALPLASPDKPAISKTKAGSDATLVDPVALNDRHLPPARPSSPIVITDHHQLNEEGTNHLHISYYQDPNEPTPHNMLLGVNYSPPRRSAPAKSLNRSENSASASSTTTTTTSPSHNPRPKAPHTALPELSVPPSHDSGGDLNAAVQKPTSATFAYNTLPYRTTQTRSPYLNRAHAMSDTLLPLQEETTSTFPRSSKGHIPDDETVNPPLTVSVTPSPLPSFNSPSGANPPATSNIGPPIVMLPYASKRRDQEFHELFAAITPEEVLIEDFACAWQKEILIQGRLYVSERHVCFHANILGWAHDLVLRLTDIVNIDKKNIALLIPNSLEIATRSGRKYFFASFMYRDSVFDLVQRVWQIAREDRVVSYKLHTLQRSCLLHEENSEESDDCSDSDRRKRQQQLSASADGTLRIPQAATVPRSSSQGFPQPESPFATVPRRRRHSVDSIESPISGVVTEYSRCGDLPSSVSPTKGDGDSGNEDDGDDDDEYNDMDESHQKSTDTKNVKNNGSSTAPAMSHAKLHKRRRDRHTYHPGVQDPHQTVAKTSSASGAPKPAPRFAGVAVCPDDSIHKSYTRAVDVVIPAHMSRVWNLLYGNAENFARQWLEVTKKNTHVIVGAWNPPGQTDSSVNGNANDDGVTLHSVVAEGWSRKLEYTMPLNFTMFPVIKSTRCNIVEKVTHCEFDRFVCIESITSTPDVPAGNCFQNHVRTCISAHGPNQTRLRISVQVEFLRSTLLRSTIEKATAEGALSHSSELSNGLITYIQGHPDRPAAGHKEAESDNNRASSPHSTPLEGDQSSLSDVRTMPPSISSGSVRAVAQKPPSISTSILAAPTSVKAVATVSSTSSSVLSGIGNMMSFLFAIILAPFNVRISNEGLIIIAIFAVIVLLSVNTYVMFRLSDAMMRFEQAIAVLTKG</sequence>
<dbReference type="Pfam" id="PF16016">
    <property type="entry name" value="VASt"/>
    <property type="match status" value="1"/>
</dbReference>
<feature type="transmembrane region" description="Helical" evidence="7">
    <location>
        <begin position="891"/>
        <end position="911"/>
    </location>
</feature>
<evidence type="ECO:0000256" key="3">
    <source>
        <dbReference type="ARBA" id="ARBA00022692"/>
    </source>
</evidence>
<evidence type="ECO:0000313" key="10">
    <source>
        <dbReference type="Proteomes" id="UP000317494"/>
    </source>
</evidence>
<feature type="region of interest" description="Disordered" evidence="6">
    <location>
        <begin position="205"/>
        <end position="252"/>
    </location>
</feature>
<feature type="region of interest" description="Disordered" evidence="6">
    <location>
        <begin position="778"/>
        <end position="831"/>
    </location>
</feature>
<evidence type="ECO:0000256" key="6">
    <source>
        <dbReference type="SAM" id="MobiDB-lite"/>
    </source>
</evidence>
<feature type="transmembrane region" description="Helical" evidence="7">
    <location>
        <begin position="863"/>
        <end position="884"/>
    </location>
</feature>
<proteinExistence type="inferred from homology"/>
<dbReference type="SMART" id="SM00568">
    <property type="entry name" value="GRAM"/>
    <property type="match status" value="1"/>
</dbReference>
<evidence type="ECO:0000259" key="8">
    <source>
        <dbReference type="PROSITE" id="PS51778"/>
    </source>
</evidence>
<feature type="compositionally biased region" description="Acidic residues" evidence="6">
    <location>
        <begin position="494"/>
        <end position="509"/>
    </location>
</feature>
<evidence type="ECO:0000256" key="1">
    <source>
        <dbReference type="ARBA" id="ARBA00004167"/>
    </source>
</evidence>
<dbReference type="Gene3D" id="2.30.29.30">
    <property type="entry name" value="Pleckstrin-homology domain (PH domain)/Phosphotyrosine-binding domain (PTB)"/>
    <property type="match status" value="1"/>
</dbReference>
<dbReference type="GO" id="GO:0032934">
    <property type="term" value="F:sterol binding"/>
    <property type="evidence" value="ECO:0007669"/>
    <property type="project" value="TreeGrafter"/>
</dbReference>
<feature type="compositionally biased region" description="Polar residues" evidence="6">
    <location>
        <begin position="225"/>
        <end position="252"/>
    </location>
</feature>
<keyword evidence="5 7" id="KW-0472">Membrane</keyword>
<comment type="caution">
    <text evidence="9">The sequence shown here is derived from an EMBL/GenBank/DDBJ whole genome shotgun (WGS) entry which is preliminary data.</text>
</comment>
<dbReference type="InterPro" id="IPR004182">
    <property type="entry name" value="GRAM"/>
</dbReference>
<feature type="compositionally biased region" description="Polar residues" evidence="6">
    <location>
        <begin position="797"/>
        <end position="828"/>
    </location>
</feature>
<dbReference type="GO" id="GO:0005886">
    <property type="term" value="C:plasma membrane"/>
    <property type="evidence" value="ECO:0007669"/>
    <property type="project" value="TreeGrafter"/>
</dbReference>
<evidence type="ECO:0000256" key="5">
    <source>
        <dbReference type="ARBA" id="ARBA00023136"/>
    </source>
</evidence>
<dbReference type="Proteomes" id="UP000317494">
    <property type="component" value="Unassembled WGS sequence"/>
</dbReference>
<dbReference type="InterPro" id="IPR031968">
    <property type="entry name" value="VASt"/>
</dbReference>